<evidence type="ECO:0000313" key="1">
    <source>
        <dbReference type="EMBL" id="KAI3821556.1"/>
    </source>
</evidence>
<dbReference type="Proteomes" id="UP001056120">
    <property type="component" value="Linkage Group LG03"/>
</dbReference>
<accession>A0ACB9JN41</accession>
<protein>
    <submittedName>
        <fullName evidence="1">Uncharacterized protein</fullName>
    </submittedName>
</protein>
<comment type="caution">
    <text evidence="1">The sequence shown here is derived from an EMBL/GenBank/DDBJ whole genome shotgun (WGS) entry which is preliminary data.</text>
</comment>
<evidence type="ECO:0000313" key="2">
    <source>
        <dbReference type="Proteomes" id="UP001056120"/>
    </source>
</evidence>
<proteinExistence type="predicted"/>
<reference evidence="2" key="1">
    <citation type="journal article" date="2022" name="Mol. Ecol. Resour.">
        <title>The genomes of chicory, endive, great burdock and yacon provide insights into Asteraceae palaeo-polyploidization history and plant inulin production.</title>
        <authorList>
            <person name="Fan W."/>
            <person name="Wang S."/>
            <person name="Wang H."/>
            <person name="Wang A."/>
            <person name="Jiang F."/>
            <person name="Liu H."/>
            <person name="Zhao H."/>
            <person name="Xu D."/>
            <person name="Zhang Y."/>
        </authorList>
    </citation>
    <scope>NUCLEOTIDE SEQUENCE [LARGE SCALE GENOMIC DNA]</scope>
    <source>
        <strain evidence="2">cv. Yunnan</strain>
    </source>
</reference>
<gene>
    <name evidence="1" type="ORF">L1987_09124</name>
</gene>
<dbReference type="EMBL" id="CM042020">
    <property type="protein sequence ID" value="KAI3821556.1"/>
    <property type="molecule type" value="Genomic_DNA"/>
</dbReference>
<organism evidence="1 2">
    <name type="scientific">Smallanthus sonchifolius</name>
    <dbReference type="NCBI Taxonomy" id="185202"/>
    <lineage>
        <taxon>Eukaryota</taxon>
        <taxon>Viridiplantae</taxon>
        <taxon>Streptophyta</taxon>
        <taxon>Embryophyta</taxon>
        <taxon>Tracheophyta</taxon>
        <taxon>Spermatophyta</taxon>
        <taxon>Magnoliopsida</taxon>
        <taxon>eudicotyledons</taxon>
        <taxon>Gunneridae</taxon>
        <taxon>Pentapetalae</taxon>
        <taxon>asterids</taxon>
        <taxon>campanulids</taxon>
        <taxon>Asterales</taxon>
        <taxon>Asteraceae</taxon>
        <taxon>Asteroideae</taxon>
        <taxon>Heliantheae alliance</taxon>
        <taxon>Millerieae</taxon>
        <taxon>Smallanthus</taxon>
    </lineage>
</organism>
<sequence length="158" mass="17598">MILQYHAFSFSAFANQLQTPHCFPVSLLWPRPASASTAFYTSIISFFFGVSPTQTIRHSFIKAGLTGETLLAPVFLLLMSFQRSNQKKSLLLVEASGSKIEDRGRFQILNLDVASTQFRSRIYTRASLYTTAPNRNGMAKGIGKSYWGACGYFNPNPP</sequence>
<reference evidence="1 2" key="2">
    <citation type="journal article" date="2022" name="Mol. Ecol. Resour.">
        <title>The genomes of chicory, endive, great burdock and yacon provide insights into Asteraceae paleo-polyploidization history and plant inulin production.</title>
        <authorList>
            <person name="Fan W."/>
            <person name="Wang S."/>
            <person name="Wang H."/>
            <person name="Wang A."/>
            <person name="Jiang F."/>
            <person name="Liu H."/>
            <person name="Zhao H."/>
            <person name="Xu D."/>
            <person name="Zhang Y."/>
        </authorList>
    </citation>
    <scope>NUCLEOTIDE SEQUENCE [LARGE SCALE GENOMIC DNA]</scope>
    <source>
        <strain evidence="2">cv. Yunnan</strain>
        <tissue evidence="1">Leaves</tissue>
    </source>
</reference>
<keyword evidence="2" id="KW-1185">Reference proteome</keyword>
<name>A0ACB9JN41_9ASTR</name>